<protein>
    <recommendedName>
        <fullName evidence="2">DUF3748 domain-containing protein</fullName>
    </recommendedName>
</protein>
<dbReference type="PANTHER" id="PTHR36842">
    <property type="entry name" value="PROTEIN TOLB HOMOLOG"/>
    <property type="match status" value="1"/>
</dbReference>
<name>A0A381Y5M8_9ZZZZ</name>
<feature type="non-terminal residue" evidence="1">
    <location>
        <position position="1"/>
    </location>
</feature>
<organism evidence="1">
    <name type="scientific">marine metagenome</name>
    <dbReference type="NCBI Taxonomy" id="408172"/>
    <lineage>
        <taxon>unclassified sequences</taxon>
        <taxon>metagenomes</taxon>
        <taxon>ecological metagenomes</taxon>
    </lineage>
</organism>
<dbReference type="Pfam" id="PF12566">
    <property type="entry name" value="DUF3748"/>
    <property type="match status" value="1"/>
</dbReference>
<dbReference type="SUPFAM" id="SSF82171">
    <property type="entry name" value="DPP6 N-terminal domain-like"/>
    <property type="match status" value="1"/>
</dbReference>
<dbReference type="InterPro" id="IPR011042">
    <property type="entry name" value="6-blade_b-propeller_TolB-like"/>
</dbReference>
<evidence type="ECO:0000313" key="1">
    <source>
        <dbReference type="EMBL" id="SVA72180.1"/>
    </source>
</evidence>
<proteinExistence type="predicted"/>
<gene>
    <name evidence="1" type="ORF">METZ01_LOCUS125034</name>
</gene>
<dbReference type="Gene3D" id="2.120.10.30">
    <property type="entry name" value="TolB, C-terminal domain"/>
    <property type="match status" value="1"/>
</dbReference>
<dbReference type="InterPro" id="IPR022223">
    <property type="entry name" value="DUF3748"/>
</dbReference>
<dbReference type="PANTHER" id="PTHR36842:SF1">
    <property type="entry name" value="PROTEIN TOLB"/>
    <property type="match status" value="1"/>
</dbReference>
<accession>A0A381Y5M8</accession>
<evidence type="ECO:0008006" key="2">
    <source>
        <dbReference type="Google" id="ProtNLM"/>
    </source>
</evidence>
<reference evidence="1" key="1">
    <citation type="submission" date="2018-05" db="EMBL/GenBank/DDBJ databases">
        <authorList>
            <person name="Lanie J.A."/>
            <person name="Ng W.-L."/>
            <person name="Kazmierczak K.M."/>
            <person name="Andrzejewski T.M."/>
            <person name="Davidsen T.M."/>
            <person name="Wayne K.J."/>
            <person name="Tettelin H."/>
            <person name="Glass J.I."/>
            <person name="Rusch D."/>
            <person name="Podicherti R."/>
            <person name="Tsui H.-C.T."/>
            <person name="Winkler M.E."/>
        </authorList>
    </citation>
    <scope>NUCLEOTIDE SEQUENCE</scope>
</reference>
<dbReference type="EMBL" id="UINC01017417">
    <property type="protein sequence ID" value="SVA72180.1"/>
    <property type="molecule type" value="Genomic_DNA"/>
</dbReference>
<dbReference type="AlphaFoldDB" id="A0A381Y5M8"/>
<sequence length="470" mass="51903">VFILLLPLKLKANGEKVYFFIPIILGFLLNGCMQTNYPFSETQITFSPYNHSLDNNDNFSPDNMWLVYDTRTNNGGIRRGKTIEKVNISTKEIVTIYSAPGASETGPGTGAVSYHPIENKIIFIHGLLNHSRDKPYEKWRRFGMLVDEDNPTHPIVTDARDVLFPFTSGALRGGTHRHEFSGDGQWIGFTYNDAVMADKGKKYNLRTIGVTKLNHPVSISGENDRGNFSGAGTSALVVRVTSEPGPGSDEISHAADDSWVGKHGYKKPDGTMQLARAFLGTVLSTGRKNVKELFIVDIPADLTNPGPFGPLSGTTDIMPMPPEGTLQRRLTFTTSSPFPGCSGIVRSNPEGTTIAYLAKDKNGIDQVFLMSPLGDNPRQLTSFDNPVQSGVRWHPDGTHVCFLWNNSIVITNVKDKSWKKIISPTQPKPSALVWSHDGRTIAYNRNIPDEKSGKSFAQIFVIFINDNYLP</sequence>